<evidence type="ECO:0000313" key="2">
    <source>
        <dbReference type="Proteomes" id="UP000530928"/>
    </source>
</evidence>
<proteinExistence type="predicted"/>
<dbReference type="SUPFAM" id="SSF51905">
    <property type="entry name" value="FAD/NAD(P)-binding domain"/>
    <property type="match status" value="1"/>
</dbReference>
<dbReference type="AlphaFoldDB" id="A0A7W0CDY7"/>
<protein>
    <recommendedName>
        <fullName evidence="3">FAD-dependent oxidoreductase</fullName>
    </recommendedName>
</protein>
<dbReference type="EMBL" id="JACDUR010000001">
    <property type="protein sequence ID" value="MBA2889393.1"/>
    <property type="molecule type" value="Genomic_DNA"/>
</dbReference>
<dbReference type="GO" id="GO:0008734">
    <property type="term" value="F:L-aspartate oxidase activity"/>
    <property type="evidence" value="ECO:0007669"/>
    <property type="project" value="InterPro"/>
</dbReference>
<dbReference type="Gene3D" id="3.50.50.60">
    <property type="entry name" value="FAD/NAD(P)-binding domain"/>
    <property type="match status" value="1"/>
</dbReference>
<dbReference type="InterPro" id="IPR005288">
    <property type="entry name" value="NadB"/>
</dbReference>
<evidence type="ECO:0008006" key="3">
    <source>
        <dbReference type="Google" id="ProtNLM"/>
    </source>
</evidence>
<comment type="caution">
    <text evidence="1">The sequence shown here is derived from an EMBL/GenBank/DDBJ whole genome shotgun (WGS) entry which is preliminary data.</text>
</comment>
<dbReference type="InterPro" id="IPR036188">
    <property type="entry name" value="FAD/NAD-bd_sf"/>
</dbReference>
<accession>A0A7W0CDY7</accession>
<dbReference type="PANTHER" id="PTHR42716:SF1">
    <property type="entry name" value="SLL0471 PROTEIN"/>
    <property type="match status" value="1"/>
</dbReference>
<reference evidence="1 2" key="1">
    <citation type="submission" date="2020-07" db="EMBL/GenBank/DDBJ databases">
        <title>Genomic Encyclopedia of Type Strains, Phase IV (KMG-IV): sequencing the most valuable type-strain genomes for metagenomic binning, comparative biology and taxonomic classification.</title>
        <authorList>
            <person name="Goeker M."/>
        </authorList>
    </citation>
    <scope>NUCLEOTIDE SEQUENCE [LARGE SCALE GENOMIC DNA]</scope>
    <source>
        <strain evidence="1 2">DSM 45533</strain>
    </source>
</reference>
<dbReference type="PRINTS" id="PR00411">
    <property type="entry name" value="PNDRDTASEI"/>
</dbReference>
<dbReference type="Proteomes" id="UP000530928">
    <property type="component" value="Unassembled WGS sequence"/>
</dbReference>
<sequence length="529" mass="58200">MNQHQADVVIVGGGLGGVAAARAALLLGRSVILTEATDWLGGQLTSQGVPPDEHPWIEQHGSRGYRALREGIRDHYRRAYPLTPSALGDPLLNPGHGFVSALCHEPRVAAAVLDEMLSSWVAQGRLLVLREHEPVAAARDGDRLTSVTVRHRDGSTVRLGAGFILDATELGDLLELAHIPYVMGAESRAQTGELHAPDRADPLDQQAITWCAAVEYRAGESHVIDEPAGYRHWRDTVDKRWPGPQLSWLDVHPITLEERDRPLFLRDPDEAACHDDRGLWHYRRILSRALLDRPGFADISLINWPQTDYWELPLLGVDAQTRQTALRRARDLTLSFVRWMQTEAPRHDGGKGYPELRLRGDVLGTLDGLAKTAYIRESRRMKALFTVTEAHVGHAMRGPGAGSAIFDDSVGIGYYRIDLHPSTSGRTYVDIASYPFQIPLGALVSPDVANFVPANKNIGTTHISNGAYRLHPVEWSIGEAAGALAVHCLDTGRTPAEVRAEPRDFQELLSGALGVPLAWPDDIRRATVD</sequence>
<keyword evidence="2" id="KW-1185">Reference proteome</keyword>
<dbReference type="GO" id="GO:0009435">
    <property type="term" value="P:NAD+ biosynthetic process"/>
    <property type="evidence" value="ECO:0007669"/>
    <property type="project" value="InterPro"/>
</dbReference>
<name>A0A7W0CDY7_9ACTN</name>
<dbReference type="PANTHER" id="PTHR42716">
    <property type="entry name" value="L-ASPARTATE OXIDASE"/>
    <property type="match status" value="1"/>
</dbReference>
<organism evidence="1 2">
    <name type="scientific">Nonomuraea soli</name>
    <dbReference type="NCBI Taxonomy" id="1032476"/>
    <lineage>
        <taxon>Bacteria</taxon>
        <taxon>Bacillati</taxon>
        <taxon>Actinomycetota</taxon>
        <taxon>Actinomycetes</taxon>
        <taxon>Streptosporangiales</taxon>
        <taxon>Streptosporangiaceae</taxon>
        <taxon>Nonomuraea</taxon>
    </lineage>
</organism>
<dbReference type="Pfam" id="PF12831">
    <property type="entry name" value="FAD_oxidored"/>
    <property type="match status" value="1"/>
</dbReference>
<dbReference type="RefSeq" id="WP_181608190.1">
    <property type="nucleotide sequence ID" value="NZ_BAABAM010000001.1"/>
</dbReference>
<gene>
    <name evidence="1" type="ORF">HNR30_000728</name>
</gene>
<evidence type="ECO:0000313" key="1">
    <source>
        <dbReference type="EMBL" id="MBA2889393.1"/>
    </source>
</evidence>